<accession>A0A2S4PWL2</accession>
<dbReference type="OrthoDB" id="4367135at2759"/>
<organism evidence="2 3">
    <name type="scientific">Erysiphe pulchra</name>
    <dbReference type="NCBI Taxonomy" id="225359"/>
    <lineage>
        <taxon>Eukaryota</taxon>
        <taxon>Fungi</taxon>
        <taxon>Dikarya</taxon>
        <taxon>Ascomycota</taxon>
        <taxon>Pezizomycotina</taxon>
        <taxon>Leotiomycetes</taxon>
        <taxon>Erysiphales</taxon>
        <taxon>Erysiphaceae</taxon>
        <taxon>Erysiphe</taxon>
    </lineage>
</organism>
<gene>
    <name evidence="2" type="ORF">EPUL_003241</name>
</gene>
<dbReference type="InterPro" id="IPR018289">
    <property type="entry name" value="MULE_transposase_dom"/>
</dbReference>
<dbReference type="Proteomes" id="UP000237438">
    <property type="component" value="Unassembled WGS sequence"/>
</dbReference>
<keyword evidence="3" id="KW-1185">Reference proteome</keyword>
<feature type="domain" description="MULE transposase" evidence="1">
    <location>
        <begin position="8"/>
        <end position="42"/>
    </location>
</feature>
<dbReference type="PANTHER" id="PTHR31569">
    <property type="entry name" value="SWIM-TYPE DOMAIN-CONTAINING PROTEIN"/>
    <property type="match status" value="1"/>
</dbReference>
<proteinExistence type="predicted"/>
<name>A0A2S4PWL2_9PEZI</name>
<dbReference type="EMBL" id="PEDP01000340">
    <property type="protein sequence ID" value="POS86397.1"/>
    <property type="molecule type" value="Genomic_DNA"/>
</dbReference>
<evidence type="ECO:0000313" key="2">
    <source>
        <dbReference type="EMBL" id="POS86397.1"/>
    </source>
</evidence>
<dbReference type="AlphaFoldDB" id="A0A2S4PWL2"/>
<protein>
    <recommendedName>
        <fullName evidence="1">MULE transposase domain-containing protein</fullName>
    </recommendedName>
</protein>
<dbReference type="InterPro" id="IPR052579">
    <property type="entry name" value="Zinc_finger_SWIM"/>
</dbReference>
<evidence type="ECO:0000313" key="3">
    <source>
        <dbReference type="Proteomes" id="UP000237438"/>
    </source>
</evidence>
<sequence length="117" mass="13056">MQVNLPMPIDIVTDRDLALISALKDVFPTTNNLLCVSHVNKNVLAKYKPFFETKEDWEEFYAAWRKLGLNGRPIKGVQYLKSGLAILPADANQDAQILEKAPEITAALGCKVEKAEK</sequence>
<reference evidence="2 3" key="1">
    <citation type="submission" date="2017-10" db="EMBL/GenBank/DDBJ databases">
        <title>Development of genomic resources for the powdery mildew, Erysiphe pulchra.</title>
        <authorList>
            <person name="Wadl P.A."/>
            <person name="Mack B.M."/>
            <person name="Moore G."/>
            <person name="Beltz S.B."/>
        </authorList>
    </citation>
    <scope>NUCLEOTIDE SEQUENCE [LARGE SCALE GENOMIC DNA]</scope>
    <source>
        <strain evidence="2">Cflorida</strain>
    </source>
</reference>
<dbReference type="PANTHER" id="PTHR31569:SF4">
    <property type="entry name" value="SWIM-TYPE DOMAIN-CONTAINING PROTEIN"/>
    <property type="match status" value="1"/>
</dbReference>
<evidence type="ECO:0000259" key="1">
    <source>
        <dbReference type="Pfam" id="PF10551"/>
    </source>
</evidence>
<dbReference type="Pfam" id="PF10551">
    <property type="entry name" value="MULE"/>
    <property type="match status" value="1"/>
</dbReference>
<comment type="caution">
    <text evidence="2">The sequence shown here is derived from an EMBL/GenBank/DDBJ whole genome shotgun (WGS) entry which is preliminary data.</text>
</comment>